<proteinExistence type="predicted"/>
<dbReference type="EMBL" id="BONK01000002">
    <property type="protein sequence ID" value="GIG19833.1"/>
    <property type="molecule type" value="Genomic_DNA"/>
</dbReference>
<dbReference type="RefSeq" id="WP_203748324.1">
    <property type="nucleotide sequence ID" value="NZ_BONK01000002.1"/>
</dbReference>
<comment type="caution">
    <text evidence="2">The sequence shown here is derived from an EMBL/GenBank/DDBJ whole genome shotgun (WGS) entry which is preliminary data.</text>
</comment>
<keyword evidence="1" id="KW-0812">Transmembrane</keyword>
<sequence>MRLSTFRAPVVVASTWMGKRVALLVAVLVCAAVGGGVGSLVAPVVGQPRDAGFWAGATVTLALYLVVTIGAWITRARWLDRVGRFLR</sequence>
<keyword evidence="1" id="KW-0472">Membrane</keyword>
<name>A0A919NY93_9CELL</name>
<evidence type="ECO:0000256" key="1">
    <source>
        <dbReference type="SAM" id="Phobius"/>
    </source>
</evidence>
<protein>
    <submittedName>
        <fullName evidence="2">Uncharacterized protein</fullName>
    </submittedName>
</protein>
<keyword evidence="3" id="KW-1185">Reference proteome</keyword>
<evidence type="ECO:0000313" key="3">
    <source>
        <dbReference type="Proteomes" id="UP000632740"/>
    </source>
</evidence>
<keyword evidence="1" id="KW-1133">Transmembrane helix</keyword>
<organism evidence="2 3">
    <name type="scientific">Cellulomonas chitinilytica</name>
    <dbReference type="NCBI Taxonomy" id="398759"/>
    <lineage>
        <taxon>Bacteria</taxon>
        <taxon>Bacillati</taxon>
        <taxon>Actinomycetota</taxon>
        <taxon>Actinomycetes</taxon>
        <taxon>Micrococcales</taxon>
        <taxon>Cellulomonadaceae</taxon>
        <taxon>Cellulomonas</taxon>
    </lineage>
</organism>
<feature type="transmembrane region" description="Helical" evidence="1">
    <location>
        <begin position="21"/>
        <end position="45"/>
    </location>
</feature>
<dbReference type="Proteomes" id="UP000632740">
    <property type="component" value="Unassembled WGS sequence"/>
</dbReference>
<accession>A0A919NY93</accession>
<feature type="transmembrane region" description="Helical" evidence="1">
    <location>
        <begin position="51"/>
        <end position="74"/>
    </location>
</feature>
<gene>
    <name evidence="2" type="ORF">Cch01nite_05570</name>
</gene>
<reference evidence="2" key="1">
    <citation type="submission" date="2021-01" db="EMBL/GenBank/DDBJ databases">
        <title>Whole genome shotgun sequence of Cellulomonas chitinilytica NBRC 110799.</title>
        <authorList>
            <person name="Komaki H."/>
            <person name="Tamura T."/>
        </authorList>
    </citation>
    <scope>NUCLEOTIDE SEQUENCE</scope>
    <source>
        <strain evidence="2">NBRC 110799</strain>
    </source>
</reference>
<dbReference type="AlphaFoldDB" id="A0A919NY93"/>
<evidence type="ECO:0000313" key="2">
    <source>
        <dbReference type="EMBL" id="GIG19833.1"/>
    </source>
</evidence>